<dbReference type="EMBL" id="SHKY01000001">
    <property type="protein sequence ID" value="RZU49177.1"/>
    <property type="molecule type" value="Genomic_DNA"/>
</dbReference>
<dbReference type="Proteomes" id="UP000292564">
    <property type="component" value="Unassembled WGS sequence"/>
</dbReference>
<evidence type="ECO:0000313" key="3">
    <source>
        <dbReference type="Proteomes" id="UP000292564"/>
    </source>
</evidence>
<dbReference type="OrthoDB" id="3869662at2"/>
<protein>
    <recommendedName>
        <fullName evidence="4">Cholesterol esterase</fullName>
    </recommendedName>
</protein>
<sequence length="216" mass="22788">MTATDPVPGEGYTRWRRLAALLGLSAAATAVLLAMVANGAVAAGFTVSGQQFKVSADELVATGFIQYGTVDARVEPGGDNQIPEPVAVSAMKTATLKNLCQSVVTDLGDFGSVSLKIRAGTGGDPATARDMVVDMSQLDGNANFTNIEIGRDASTLDKGPTNDPGEQAQRRQGMFSQQADTVTITDLKQVAWATAAGQFNLRHLSLRLHWGRDECF</sequence>
<evidence type="ECO:0000313" key="2">
    <source>
        <dbReference type="EMBL" id="RZU49177.1"/>
    </source>
</evidence>
<accession>A0A4Q7ZEP8</accession>
<name>A0A4Q7ZEP8_9ACTN</name>
<dbReference type="AlphaFoldDB" id="A0A4Q7ZEP8"/>
<proteinExistence type="predicted"/>
<organism evidence="2 3">
    <name type="scientific">Krasilnikovia cinnamomea</name>
    <dbReference type="NCBI Taxonomy" id="349313"/>
    <lineage>
        <taxon>Bacteria</taxon>
        <taxon>Bacillati</taxon>
        <taxon>Actinomycetota</taxon>
        <taxon>Actinomycetes</taxon>
        <taxon>Micromonosporales</taxon>
        <taxon>Micromonosporaceae</taxon>
        <taxon>Krasilnikovia</taxon>
    </lineage>
</organism>
<reference evidence="2 3" key="1">
    <citation type="submission" date="2019-02" db="EMBL/GenBank/DDBJ databases">
        <title>Sequencing the genomes of 1000 actinobacteria strains.</title>
        <authorList>
            <person name="Klenk H.-P."/>
        </authorList>
    </citation>
    <scope>NUCLEOTIDE SEQUENCE [LARGE SCALE GENOMIC DNA]</scope>
    <source>
        <strain evidence="2 3">DSM 45162</strain>
    </source>
</reference>
<dbReference type="InterPro" id="IPR046198">
    <property type="entry name" value="DUF6230"/>
</dbReference>
<dbReference type="RefSeq" id="WP_130508302.1">
    <property type="nucleotide sequence ID" value="NZ_SHKY01000001.1"/>
</dbReference>
<feature type="region of interest" description="Disordered" evidence="1">
    <location>
        <begin position="151"/>
        <end position="176"/>
    </location>
</feature>
<evidence type="ECO:0008006" key="4">
    <source>
        <dbReference type="Google" id="ProtNLM"/>
    </source>
</evidence>
<comment type="caution">
    <text evidence="2">The sequence shown here is derived from an EMBL/GenBank/DDBJ whole genome shotgun (WGS) entry which is preliminary data.</text>
</comment>
<gene>
    <name evidence="2" type="ORF">EV385_0913</name>
</gene>
<dbReference type="Pfam" id="PF19741">
    <property type="entry name" value="DUF6230"/>
    <property type="match status" value="1"/>
</dbReference>
<keyword evidence="3" id="KW-1185">Reference proteome</keyword>
<evidence type="ECO:0000256" key="1">
    <source>
        <dbReference type="SAM" id="MobiDB-lite"/>
    </source>
</evidence>